<sequence length="164" mass="18664">MMASSAISPFFLPISHFTTKGWIKMTAAGTPSTARPMDGPLLSRLYQMGIVKRDGEINVENMRLFTRIYAAQFYYNLCDSYAKSTVGTVLASFDELSGRKDYKGIYLFLSLQYDQLRKPLPDPVWWLMGSPKALKIFSIGFVESLTEVFREEESYVQADDRNAQ</sequence>
<name>A0AAW6CL65_FLAPL</name>
<gene>
    <name evidence="1" type="ORF">PNE06_15085</name>
</gene>
<organism evidence="1 2">
    <name type="scientific">Flavonifractor plautii</name>
    <name type="common">Fusobacterium plautii</name>
    <dbReference type="NCBI Taxonomy" id="292800"/>
    <lineage>
        <taxon>Bacteria</taxon>
        <taxon>Bacillati</taxon>
        <taxon>Bacillota</taxon>
        <taxon>Clostridia</taxon>
        <taxon>Eubacteriales</taxon>
        <taxon>Oscillospiraceae</taxon>
        <taxon>Flavonifractor</taxon>
    </lineage>
</organism>
<evidence type="ECO:0000313" key="2">
    <source>
        <dbReference type="Proteomes" id="UP001211173"/>
    </source>
</evidence>
<protein>
    <submittedName>
        <fullName evidence="1">Uncharacterized protein</fullName>
    </submittedName>
</protein>
<dbReference type="Proteomes" id="UP001211173">
    <property type="component" value="Unassembled WGS sequence"/>
</dbReference>
<dbReference type="RefSeq" id="WP_044943179.1">
    <property type="nucleotide sequence ID" value="NZ_BAABXT010000001.1"/>
</dbReference>
<evidence type="ECO:0000313" key="1">
    <source>
        <dbReference type="EMBL" id="MDB7934407.1"/>
    </source>
</evidence>
<dbReference type="EMBL" id="JAQLWV010000024">
    <property type="protein sequence ID" value="MDB7934407.1"/>
    <property type="molecule type" value="Genomic_DNA"/>
</dbReference>
<proteinExistence type="predicted"/>
<dbReference type="AlphaFoldDB" id="A0AAW6CL65"/>
<comment type="caution">
    <text evidence="1">The sequence shown here is derived from an EMBL/GenBank/DDBJ whole genome shotgun (WGS) entry which is preliminary data.</text>
</comment>
<reference evidence="1" key="1">
    <citation type="submission" date="2023-01" db="EMBL/GenBank/DDBJ databases">
        <title>Human gut microbiome strain richness.</title>
        <authorList>
            <person name="Chen-Liaw A."/>
        </authorList>
    </citation>
    <scope>NUCLEOTIDE SEQUENCE</scope>
    <source>
        <strain evidence="1">1001287st1_F4_1001285I_161205</strain>
    </source>
</reference>
<accession>A0AAW6CL65</accession>